<keyword evidence="1 4" id="KW-0732">Signal</keyword>
<dbReference type="Gene3D" id="2.60.40.10">
    <property type="entry name" value="Immunoglobulins"/>
    <property type="match status" value="1"/>
</dbReference>
<dbReference type="PROSITE" id="PS51272">
    <property type="entry name" value="SLH"/>
    <property type="match status" value="3"/>
</dbReference>
<evidence type="ECO:0000259" key="5">
    <source>
        <dbReference type="PROSITE" id="PS51272"/>
    </source>
</evidence>
<dbReference type="SUPFAM" id="SSF49344">
    <property type="entry name" value="CBD9-like"/>
    <property type="match status" value="1"/>
</dbReference>
<feature type="compositionally biased region" description="Polar residues" evidence="3">
    <location>
        <begin position="1254"/>
        <end position="1266"/>
    </location>
</feature>
<dbReference type="InterPro" id="IPR036116">
    <property type="entry name" value="FN3_sf"/>
</dbReference>
<keyword evidence="2" id="KW-1015">Disulfide bond</keyword>
<dbReference type="EMBL" id="JBHTLM010000014">
    <property type="protein sequence ID" value="MFD1178238.1"/>
    <property type="molecule type" value="Genomic_DNA"/>
</dbReference>
<gene>
    <name evidence="6" type="ORF">ACFQ3W_18260</name>
</gene>
<evidence type="ECO:0000256" key="4">
    <source>
        <dbReference type="SAM" id="SignalP"/>
    </source>
</evidence>
<dbReference type="SUPFAM" id="SSF49899">
    <property type="entry name" value="Concanavalin A-like lectins/glucanases"/>
    <property type="match status" value="2"/>
</dbReference>
<feature type="domain" description="SLH" evidence="5">
    <location>
        <begin position="1416"/>
        <end position="1470"/>
    </location>
</feature>
<dbReference type="Gene3D" id="2.60.40.1190">
    <property type="match status" value="1"/>
</dbReference>
<accession>A0ABW3S0X5</accession>
<dbReference type="InterPro" id="IPR003961">
    <property type="entry name" value="FN3_dom"/>
</dbReference>
<evidence type="ECO:0000313" key="7">
    <source>
        <dbReference type="Proteomes" id="UP001597262"/>
    </source>
</evidence>
<comment type="caution">
    <text evidence="6">The sequence shown here is derived from an EMBL/GenBank/DDBJ whole genome shotgun (WGS) entry which is preliminary data.</text>
</comment>
<dbReference type="InterPro" id="IPR051918">
    <property type="entry name" value="STPP_CPPED1"/>
</dbReference>
<dbReference type="InterPro" id="IPR029052">
    <property type="entry name" value="Metallo-depent_PP-like"/>
</dbReference>
<dbReference type="InterPro" id="IPR010502">
    <property type="entry name" value="Carb-bd_dom_fam9"/>
</dbReference>
<evidence type="ECO:0000256" key="3">
    <source>
        <dbReference type="SAM" id="MobiDB-lite"/>
    </source>
</evidence>
<feature type="chain" id="PRO_5046007957" evidence="4">
    <location>
        <begin position="33"/>
        <end position="1470"/>
    </location>
</feature>
<dbReference type="PANTHER" id="PTHR43143:SF1">
    <property type="entry name" value="SERINE_THREONINE-PROTEIN PHOSPHATASE CPPED1"/>
    <property type="match status" value="1"/>
</dbReference>
<dbReference type="SMART" id="SM00560">
    <property type="entry name" value="LamGL"/>
    <property type="match status" value="1"/>
</dbReference>
<sequence length="1470" mass="161712">MFLKKGFGTKVSRLLVICSLLAGTVLNGSAMAKSSENANASAATKASSFYQSDYSPFVNITQNNETPDVVKAVYGSVAEAVYADRVFDFNFLDGKATDSSPAKLNGEVIGDVKFEYDSTVKKQVAVFNGESNNFIKIPFSQEQRDKMTKQFTLETVFKMNKTADMGILMNTESGGIGFESTDTGFMEIWAHIDGSYKKVGVQLEKDKYYHLAATYDGSAVSLYLNGELAESVAASGDVYQPDMNFAIGGDPGSGDSASAVLDGRVSIARLYSKALSADDIKKLYKEQADRAQLNGIDQLFTKYTQLQAMLSSKPTDELKQLVSDIATAYDKMNVTGAEIAALLVRADALLGGEQKDKLTFAVWSDVHINDEASIQDDKFAKALTTVNNMAPNLKAYVMVGDLTNEGSQAQYTRFLYTLNKYSMAGVKKLYTMGNHDYWNGYYAGQPPEVSQKRFTDNLGAEINTHEVIDGYHFIQVSTESNEVNGIFTEAKPWLEKELANAAAKAPDKPIFVSIHQPSKNTVYGSDDWGWENQELYDVLKKYPQVITFSGHSHYALNDERSIYQKDFTSIGTGALTYIELEDGKLGGSIPPSPYDFSQGLLVEVDKTTNAVRVKRLDFDNDRVIKDDWVIESPGDKSKFTYTDARKEQSANPYFDDSAMLTVSDVKENSVKLTFDQGQDEDLVQSYKIQAINKATGKVDNEFLMFSDFYLYPRAKQMSTPVSGLKDGTEYIFTVTAIDSWGKESVQPLRNIAKTKTGINAEDGTDIPGVLTWAAETKNAPSIDGILSDSDWKIKTPIEQLSKDSIERENKAKYGLLWDKNYLYVGIDIEDSKLVERKLWLGDEVSIFIDANNDKKDSYEVPYDVQIGYGYTEDGSFKVFGFGGGSASRNADDIKKAQKKTDKGWAVEMAIPWSFLGIDPLMQRKLGFDIAVDDNDGTDGFDSTLFWSKNETSQSWRTTEGFGTAMLYRTETPKADVFDFNFLDGKATDISASKLKAEVVGDVKFEYDDKVKKHVALFNGKNDNFIRIPFSKEQRDKVTKQFTLETVFKMNKIADMGVLMNTQGGGIGFESNDDGFMEIWAHIGGSYKRVGVQLEKNKYYHLAATYDGSTIKLYLDGELVKSTDASGDVYHPDIHFALPGDPNSDGGAGAVLDGSISVGRLYGTALTSGEIKRLYTEHVTRSKMVQIDQLLAMQKRLAEQNSEDLKKLYEESKKLYAKMNVTAAEIEAFLAKCEAALSGETPAGGNGGSNQGGSYTSPTPAKSQTKPSEPDKGNTSKPEPTKPEPSQETPKKTFRDLANYGWAEKAIGALAAKGIIMGTSETTFEPGKKITRADFMVLLVRAFDLKADLGSNFADVKQGDYYYQALGIVKKLGIANGVGDNLYNPRGEISRQDMMVFAARALAAAGKLKEGDKANEVMKFADANQVADYAAGSISSLIKHGIIKGNGENMINPLGHANRAEAAAMVERMLQ</sequence>
<feature type="region of interest" description="Disordered" evidence="3">
    <location>
        <begin position="1241"/>
        <end position="1291"/>
    </location>
</feature>
<dbReference type="SUPFAM" id="SSF56300">
    <property type="entry name" value="Metallo-dependent phosphatases"/>
    <property type="match status" value="1"/>
</dbReference>
<dbReference type="Pfam" id="PF06452">
    <property type="entry name" value="CBM9_1"/>
    <property type="match status" value="1"/>
</dbReference>
<keyword evidence="7" id="KW-1185">Reference proteome</keyword>
<dbReference type="Pfam" id="PF00149">
    <property type="entry name" value="Metallophos"/>
    <property type="match status" value="1"/>
</dbReference>
<feature type="compositionally biased region" description="Basic and acidic residues" evidence="3">
    <location>
        <begin position="1267"/>
        <end position="1281"/>
    </location>
</feature>
<dbReference type="InterPro" id="IPR001119">
    <property type="entry name" value="SLH_dom"/>
</dbReference>
<feature type="compositionally biased region" description="Gly residues" evidence="3">
    <location>
        <begin position="1241"/>
        <end position="1250"/>
    </location>
</feature>
<dbReference type="PANTHER" id="PTHR43143">
    <property type="entry name" value="METALLOPHOSPHOESTERASE, CALCINEURIN SUPERFAMILY"/>
    <property type="match status" value="1"/>
</dbReference>
<reference evidence="7" key="1">
    <citation type="journal article" date="2019" name="Int. J. Syst. Evol. Microbiol.">
        <title>The Global Catalogue of Microorganisms (GCM) 10K type strain sequencing project: providing services to taxonomists for standard genome sequencing and annotation.</title>
        <authorList>
            <consortium name="The Broad Institute Genomics Platform"/>
            <consortium name="The Broad Institute Genome Sequencing Center for Infectious Disease"/>
            <person name="Wu L."/>
            <person name="Ma J."/>
        </authorList>
    </citation>
    <scope>NUCLEOTIDE SEQUENCE [LARGE SCALE GENOMIC DNA]</scope>
    <source>
        <strain evidence="7">CCUG 59189</strain>
    </source>
</reference>
<dbReference type="CDD" id="cd00063">
    <property type="entry name" value="FN3"/>
    <property type="match status" value="1"/>
</dbReference>
<feature type="domain" description="SLH" evidence="5">
    <location>
        <begin position="1289"/>
        <end position="1352"/>
    </location>
</feature>
<dbReference type="Pfam" id="PF00395">
    <property type="entry name" value="SLH"/>
    <property type="match status" value="3"/>
</dbReference>
<evidence type="ECO:0000313" key="6">
    <source>
        <dbReference type="EMBL" id="MFD1178238.1"/>
    </source>
</evidence>
<dbReference type="Proteomes" id="UP001597262">
    <property type="component" value="Unassembled WGS sequence"/>
</dbReference>
<protein>
    <submittedName>
        <fullName evidence="6">LamG-like jellyroll fold domain-containing protein</fullName>
    </submittedName>
</protein>
<feature type="signal peptide" evidence="4">
    <location>
        <begin position="1"/>
        <end position="32"/>
    </location>
</feature>
<dbReference type="InterPro" id="IPR004843">
    <property type="entry name" value="Calcineurin-like_PHP"/>
</dbReference>
<organism evidence="6 7">
    <name type="scientific">Paenibacillus puldeungensis</name>
    <dbReference type="NCBI Taxonomy" id="696536"/>
    <lineage>
        <taxon>Bacteria</taxon>
        <taxon>Bacillati</taxon>
        <taxon>Bacillota</taxon>
        <taxon>Bacilli</taxon>
        <taxon>Bacillales</taxon>
        <taxon>Paenibacillaceae</taxon>
        <taxon>Paenibacillus</taxon>
    </lineage>
</organism>
<dbReference type="Gene3D" id="3.60.21.10">
    <property type="match status" value="1"/>
</dbReference>
<dbReference type="Gene3D" id="2.60.120.200">
    <property type="match status" value="2"/>
</dbReference>
<proteinExistence type="predicted"/>
<dbReference type="InterPro" id="IPR006558">
    <property type="entry name" value="LamG-like"/>
</dbReference>
<dbReference type="InterPro" id="IPR013320">
    <property type="entry name" value="ConA-like_dom_sf"/>
</dbReference>
<dbReference type="SUPFAM" id="SSF49265">
    <property type="entry name" value="Fibronectin type III"/>
    <property type="match status" value="1"/>
</dbReference>
<dbReference type="InterPro" id="IPR013783">
    <property type="entry name" value="Ig-like_fold"/>
</dbReference>
<evidence type="ECO:0000256" key="1">
    <source>
        <dbReference type="ARBA" id="ARBA00022729"/>
    </source>
</evidence>
<feature type="domain" description="SLH" evidence="5">
    <location>
        <begin position="1353"/>
        <end position="1411"/>
    </location>
</feature>
<dbReference type="Pfam" id="PF13385">
    <property type="entry name" value="Laminin_G_3"/>
    <property type="match status" value="2"/>
</dbReference>
<evidence type="ECO:0000256" key="2">
    <source>
        <dbReference type="ARBA" id="ARBA00023157"/>
    </source>
</evidence>
<name>A0ABW3S0X5_9BACL</name>